<evidence type="ECO:0000313" key="1">
    <source>
        <dbReference type="EMBL" id="KHG18493.1"/>
    </source>
</evidence>
<gene>
    <name evidence="1" type="ORF">F383_25827</name>
</gene>
<reference evidence="2" key="1">
    <citation type="submission" date="2014-09" db="EMBL/GenBank/DDBJ databases">
        <authorList>
            <person name="Mudge J."/>
            <person name="Ramaraj T."/>
            <person name="Lindquist I.E."/>
            <person name="Bharti A.K."/>
            <person name="Sundararajan A."/>
            <person name="Cameron C.T."/>
            <person name="Woodward J.E."/>
            <person name="May G.D."/>
            <person name="Brubaker C."/>
            <person name="Broadhvest J."/>
            <person name="Wilkins T.A."/>
        </authorList>
    </citation>
    <scope>NUCLEOTIDE SEQUENCE</scope>
    <source>
        <strain evidence="2">cv. AKA8401</strain>
    </source>
</reference>
<keyword evidence="2" id="KW-1185">Reference proteome</keyword>
<protein>
    <submittedName>
        <fullName evidence="1">Uncharacterized protein</fullName>
    </submittedName>
</protein>
<proteinExistence type="predicted"/>
<organism evidence="1 2">
    <name type="scientific">Gossypium arboreum</name>
    <name type="common">Tree cotton</name>
    <name type="synonym">Gossypium nanking</name>
    <dbReference type="NCBI Taxonomy" id="29729"/>
    <lineage>
        <taxon>Eukaryota</taxon>
        <taxon>Viridiplantae</taxon>
        <taxon>Streptophyta</taxon>
        <taxon>Embryophyta</taxon>
        <taxon>Tracheophyta</taxon>
        <taxon>Spermatophyta</taxon>
        <taxon>Magnoliopsida</taxon>
        <taxon>eudicotyledons</taxon>
        <taxon>Gunneridae</taxon>
        <taxon>Pentapetalae</taxon>
        <taxon>rosids</taxon>
        <taxon>malvids</taxon>
        <taxon>Malvales</taxon>
        <taxon>Malvaceae</taxon>
        <taxon>Malvoideae</taxon>
        <taxon>Gossypium</taxon>
    </lineage>
</organism>
<dbReference type="Proteomes" id="UP000032142">
    <property type="component" value="Unassembled WGS sequence"/>
</dbReference>
<evidence type="ECO:0000313" key="2">
    <source>
        <dbReference type="Proteomes" id="UP000032142"/>
    </source>
</evidence>
<name>A0A0B0NVE4_GOSAR</name>
<dbReference type="AlphaFoldDB" id="A0A0B0NVE4"/>
<sequence>MQGTHDQNTRPCARLCVTHG</sequence>
<dbReference type="EMBL" id="KN410723">
    <property type="protein sequence ID" value="KHG18493.1"/>
    <property type="molecule type" value="Genomic_DNA"/>
</dbReference>
<accession>A0A0B0NVE4</accession>